<dbReference type="OrthoDB" id="8454346at2"/>
<dbReference type="AlphaFoldDB" id="A0A2T5JLH9"/>
<protein>
    <submittedName>
        <fullName evidence="1">Uncharacterized protein</fullName>
    </submittedName>
</protein>
<dbReference type="EMBL" id="QAOT01000038">
    <property type="protein sequence ID" value="PTR07774.1"/>
    <property type="molecule type" value="Genomic_DNA"/>
</dbReference>
<dbReference type="Proteomes" id="UP000244060">
    <property type="component" value="Unassembled WGS sequence"/>
</dbReference>
<gene>
    <name evidence="1" type="ORF">C8J28_1389</name>
</gene>
<evidence type="ECO:0000313" key="1">
    <source>
        <dbReference type="EMBL" id="PTR07774.1"/>
    </source>
</evidence>
<accession>A0A2T5JLH9</accession>
<keyword evidence="2" id="KW-1185">Reference proteome</keyword>
<sequence length="131" mass="14363">MLNDLSAILADAEDQERGAWCDLLDPVTGRATGIRFRVAGPDSRTQAKARLALSDELAEAADADGRVSAEAREKARLNSLARCVLAWEIEEDGKPVPFSHANVVRVLRAATWVQAQVDAFAADRRAHRRTR</sequence>
<proteinExistence type="predicted"/>
<reference evidence="1 2" key="1">
    <citation type="submission" date="2018-04" db="EMBL/GenBank/DDBJ databases">
        <title>Genomic Encyclopedia of Type Strains, Phase III (KMG-III): the genomes of soil and plant-associated and newly described type strains.</title>
        <authorList>
            <person name="Whitman W."/>
        </authorList>
    </citation>
    <scope>NUCLEOTIDE SEQUENCE [LARGE SCALE GENOMIC DNA]</scope>
    <source>
        <strain evidence="1 2">KA25</strain>
    </source>
</reference>
<comment type="caution">
    <text evidence="1">The sequence shown here is derived from an EMBL/GenBank/DDBJ whole genome shotgun (WGS) entry which is preliminary data.</text>
</comment>
<dbReference type="RefSeq" id="WP_101340795.1">
    <property type="nucleotide sequence ID" value="NZ_CP183925.1"/>
</dbReference>
<name>A0A2T5JLH9_9RHOB</name>
<evidence type="ECO:0000313" key="2">
    <source>
        <dbReference type="Proteomes" id="UP000244060"/>
    </source>
</evidence>
<organism evidence="1 2">
    <name type="scientific">Cereibacter azotoformans</name>
    <dbReference type="NCBI Taxonomy" id="43057"/>
    <lineage>
        <taxon>Bacteria</taxon>
        <taxon>Pseudomonadati</taxon>
        <taxon>Pseudomonadota</taxon>
        <taxon>Alphaproteobacteria</taxon>
        <taxon>Rhodobacterales</taxon>
        <taxon>Paracoccaceae</taxon>
        <taxon>Cereibacter</taxon>
    </lineage>
</organism>